<feature type="transmembrane region" description="Helical" evidence="1">
    <location>
        <begin position="101"/>
        <end position="123"/>
    </location>
</feature>
<evidence type="ECO:0000313" key="3">
    <source>
        <dbReference type="Proteomes" id="UP000278983"/>
    </source>
</evidence>
<accession>A0A432LIS2</accession>
<dbReference type="GO" id="GO:0015558">
    <property type="term" value="F:secondary active p-aminobenzoyl-glutamate transmembrane transporter activity"/>
    <property type="evidence" value="ECO:0007669"/>
    <property type="project" value="InterPro"/>
</dbReference>
<reference evidence="2 3" key="1">
    <citation type="submission" date="2018-12" db="EMBL/GenBank/DDBJ databases">
        <title>Genome sequencing of Prevotella sp. KCOM 3155 (= JS262).</title>
        <authorList>
            <person name="Kook J.-K."/>
            <person name="Park S.-N."/>
            <person name="Lim Y.K."/>
        </authorList>
    </citation>
    <scope>NUCLEOTIDE SEQUENCE [LARGE SCALE GENOMIC DNA]</scope>
    <source>
        <strain evidence="2 3">KCOM 3155</strain>
    </source>
</reference>
<gene>
    <name evidence="2" type="ORF">EHV08_04350</name>
</gene>
<dbReference type="InterPro" id="IPR004697">
    <property type="entry name" value="AbgT"/>
</dbReference>
<dbReference type="Proteomes" id="UP000278983">
    <property type="component" value="Unassembled WGS sequence"/>
</dbReference>
<evidence type="ECO:0000256" key="1">
    <source>
        <dbReference type="SAM" id="Phobius"/>
    </source>
</evidence>
<dbReference type="Pfam" id="PF03806">
    <property type="entry name" value="ABG_transport"/>
    <property type="match status" value="1"/>
</dbReference>
<keyword evidence="1" id="KW-0472">Membrane</keyword>
<evidence type="ECO:0000313" key="2">
    <source>
        <dbReference type="EMBL" id="RUL59076.1"/>
    </source>
</evidence>
<proteinExistence type="predicted"/>
<comment type="caution">
    <text evidence="2">The sequence shown here is derived from an EMBL/GenBank/DDBJ whole genome shotgun (WGS) entry which is preliminary data.</text>
</comment>
<feature type="transmembrane region" description="Helical" evidence="1">
    <location>
        <begin position="59"/>
        <end position="80"/>
    </location>
</feature>
<sequence length="209" mass="23169">MYMRRISSISALTCMAMLSANLLLVILSWILSAVGVESVRSLISGEGVRWFLGHYVDIIGTPVLAWLLLLSVSYSSFYGSGLYEVMIYRIKGKRLLLRQRLGLRVILITLLILTIIIALLTLTPHAILLSPVGNIFPSSFSHSIIPTIAGAITLMSIIYGLVSGTIRSGHSAFKCLYCKIHTLLPIFLVYIFTAQLFACFNFVFSILTY</sequence>
<feature type="transmembrane region" description="Helical" evidence="1">
    <location>
        <begin position="183"/>
        <end position="207"/>
    </location>
</feature>
<feature type="transmembrane region" description="Helical" evidence="1">
    <location>
        <begin position="143"/>
        <end position="162"/>
    </location>
</feature>
<keyword evidence="1" id="KW-0812">Transmembrane</keyword>
<organism evidence="2 3">
    <name type="scientific">Prevotella koreensis</name>
    <dbReference type="NCBI Taxonomy" id="2490854"/>
    <lineage>
        <taxon>Bacteria</taxon>
        <taxon>Pseudomonadati</taxon>
        <taxon>Bacteroidota</taxon>
        <taxon>Bacteroidia</taxon>
        <taxon>Bacteroidales</taxon>
        <taxon>Prevotellaceae</taxon>
        <taxon>Prevotella</taxon>
    </lineage>
</organism>
<dbReference type="EMBL" id="RYYU01000001">
    <property type="protein sequence ID" value="RUL59076.1"/>
    <property type="molecule type" value="Genomic_DNA"/>
</dbReference>
<keyword evidence="3" id="KW-1185">Reference proteome</keyword>
<name>A0A432LIS2_9BACT</name>
<dbReference type="AlphaFoldDB" id="A0A432LIS2"/>
<keyword evidence="1" id="KW-1133">Transmembrane helix</keyword>
<protein>
    <submittedName>
        <fullName evidence="2">ABC transporter substrate-binding protein</fullName>
    </submittedName>
</protein>
<dbReference type="GO" id="GO:1902604">
    <property type="term" value="P:p-aminobenzoyl-glutamate transmembrane transport"/>
    <property type="evidence" value="ECO:0007669"/>
    <property type="project" value="InterPro"/>
</dbReference>